<dbReference type="Proteomes" id="UP000295710">
    <property type="component" value="Unassembled WGS sequence"/>
</dbReference>
<evidence type="ECO:0000313" key="1">
    <source>
        <dbReference type="EMBL" id="TDA22598.1"/>
    </source>
</evidence>
<evidence type="ECO:0000313" key="2">
    <source>
        <dbReference type="Proteomes" id="UP000295710"/>
    </source>
</evidence>
<keyword evidence="2" id="KW-1185">Reference proteome</keyword>
<organism evidence="1 2">
    <name type="scientific">Extibacter muris</name>
    <dbReference type="NCBI Taxonomy" id="1796622"/>
    <lineage>
        <taxon>Bacteria</taxon>
        <taxon>Bacillati</taxon>
        <taxon>Bacillota</taxon>
        <taxon>Clostridia</taxon>
        <taxon>Lachnospirales</taxon>
        <taxon>Lachnospiraceae</taxon>
        <taxon>Extibacter</taxon>
    </lineage>
</organism>
<gene>
    <name evidence="1" type="ORF">E1963_04065</name>
</gene>
<dbReference type="EMBL" id="SMMX01000003">
    <property type="protein sequence ID" value="TDA22598.1"/>
    <property type="molecule type" value="Genomic_DNA"/>
</dbReference>
<reference evidence="1 2" key="1">
    <citation type="journal article" date="2016" name="Nat. Microbiol.">
        <title>The Mouse Intestinal Bacterial Collection (miBC) provides host-specific insight into cultured diversity and functional potential of the gut microbiota.</title>
        <authorList>
            <person name="Lagkouvardos I."/>
            <person name="Pukall R."/>
            <person name="Abt B."/>
            <person name="Foesel B.U."/>
            <person name="Meier-Kolthoff J.P."/>
            <person name="Kumar N."/>
            <person name="Bresciani A."/>
            <person name="Martinez I."/>
            <person name="Just S."/>
            <person name="Ziegler C."/>
            <person name="Brugiroux S."/>
            <person name="Garzetti D."/>
            <person name="Wenning M."/>
            <person name="Bui T.P."/>
            <person name="Wang J."/>
            <person name="Hugenholtz F."/>
            <person name="Plugge C.M."/>
            <person name="Peterson D.A."/>
            <person name="Hornef M.W."/>
            <person name="Baines J.F."/>
            <person name="Smidt H."/>
            <person name="Walter J."/>
            <person name="Kristiansen K."/>
            <person name="Nielsen H.B."/>
            <person name="Haller D."/>
            <person name="Overmann J."/>
            <person name="Stecher B."/>
            <person name="Clavel T."/>
        </authorList>
    </citation>
    <scope>NUCLEOTIDE SEQUENCE [LARGE SCALE GENOMIC DNA]</scope>
    <source>
        <strain evidence="1 2">DSM 28560</strain>
    </source>
</reference>
<proteinExistence type="predicted"/>
<dbReference type="RefSeq" id="WP_132275575.1">
    <property type="nucleotide sequence ID" value="NZ_JAOBST010000020.1"/>
</dbReference>
<protein>
    <submittedName>
        <fullName evidence="1">Uncharacterized protein</fullName>
    </submittedName>
</protein>
<dbReference type="AlphaFoldDB" id="A0A4R4FGK6"/>
<name>A0A4R4FGK6_9FIRM</name>
<comment type="caution">
    <text evidence="1">The sequence shown here is derived from an EMBL/GenBank/DDBJ whole genome shotgun (WGS) entry which is preliminary data.</text>
</comment>
<sequence>MRSRLGDQDAISSYYLPYLDDMALCLERSDAEGYAIISEELLQHQAEVILDALIELGYTEACTPLT</sequence>
<accession>A0A4R4FGK6</accession>